<evidence type="ECO:0000313" key="2">
    <source>
        <dbReference type="Proteomes" id="UP000306409"/>
    </source>
</evidence>
<dbReference type="InterPro" id="IPR006482">
    <property type="entry name" value="Cas7_Csh2/Csh2"/>
</dbReference>
<evidence type="ECO:0000313" key="1">
    <source>
        <dbReference type="EMBL" id="QNU65555.1"/>
    </source>
</evidence>
<name>A0A4V6EMV8_9FIRM</name>
<dbReference type="Pfam" id="PF05107">
    <property type="entry name" value="Cas_Cas7"/>
    <property type="match status" value="1"/>
</dbReference>
<dbReference type="KEGG" id="rher:EHE19_011510"/>
<dbReference type="InterPro" id="IPR013419">
    <property type="entry name" value="CRISPR-assoc_prot_Cas7/Csh2"/>
</dbReference>
<dbReference type="NCBIfam" id="TIGR01595">
    <property type="entry name" value="cas_CT1132"/>
    <property type="match status" value="1"/>
</dbReference>
<dbReference type="GO" id="GO:0043571">
    <property type="term" value="P:maintenance of CRISPR repeat elements"/>
    <property type="evidence" value="ECO:0007669"/>
    <property type="project" value="InterPro"/>
</dbReference>
<dbReference type="OrthoDB" id="9776792at2"/>
<proteinExistence type="predicted"/>
<dbReference type="NCBIfam" id="TIGR02590">
    <property type="entry name" value="cas_Csh2"/>
    <property type="match status" value="1"/>
</dbReference>
<protein>
    <submittedName>
        <fullName evidence="1">Type I-B CRISPR-associated protein Cas7/Csh2</fullName>
    </submittedName>
</protein>
<dbReference type="EMBL" id="CP061336">
    <property type="protein sequence ID" value="QNU65555.1"/>
    <property type="molecule type" value="Genomic_DNA"/>
</dbReference>
<dbReference type="RefSeq" id="WP_137699220.1">
    <property type="nucleotide sequence ID" value="NZ_CP061336.1"/>
</dbReference>
<reference evidence="1 2" key="1">
    <citation type="submission" date="2020-09" db="EMBL/GenBank/DDBJ databases">
        <title>Characterization and genome sequencing of Ruminiclostridium sp. nov. MA18.</title>
        <authorList>
            <person name="Rettenmaier R."/>
            <person name="Kowollik M.-L."/>
            <person name="Liebl W."/>
            <person name="Zverlov V."/>
        </authorList>
    </citation>
    <scope>NUCLEOTIDE SEQUENCE [LARGE SCALE GENOMIC DNA]</scope>
    <source>
        <strain evidence="1 2">MA18</strain>
    </source>
</reference>
<sequence length="304" mass="34348">MIVNNSEFLFLFEGTMTNPNGDPDQENKPRMDYETKTLLVSDVRRKRDCRDFLEEKGYDIFVATMNGTKVTMDKKFDAVLKKYGVDGKDVPEDKKIDAILDNHIDMRLFGSAMAVGGITKTFTGPVQISWGYSLHPVDLVKSSSIVTIMNDDSSTFGKMYKAHYALIAHSGSVNKYAAKKTRMSQEDLSIFRKSLVQSMMNNLTHSKQGQIPLMYLEVIYDENFDGYLGDLRRFIKAHYNPETPIRSGNDIKVDFSALSDELNLLKKKGYIKDVILWKSSQFTNVSGLPDAASVDMLDQIKAGR</sequence>
<organism evidence="1 2">
    <name type="scientific">Ruminiclostridium herbifermentans</name>
    <dbReference type="NCBI Taxonomy" id="2488810"/>
    <lineage>
        <taxon>Bacteria</taxon>
        <taxon>Bacillati</taxon>
        <taxon>Bacillota</taxon>
        <taxon>Clostridia</taxon>
        <taxon>Eubacteriales</taxon>
        <taxon>Oscillospiraceae</taxon>
        <taxon>Ruminiclostridium</taxon>
    </lineage>
</organism>
<keyword evidence="2" id="KW-1185">Reference proteome</keyword>
<dbReference type="AlphaFoldDB" id="A0A4V6EMV8"/>
<gene>
    <name evidence="1" type="primary">cas7b</name>
    <name evidence="1" type="ORF">EHE19_011510</name>
</gene>
<dbReference type="Proteomes" id="UP000306409">
    <property type="component" value="Chromosome"/>
</dbReference>
<accession>A0A4V6EMV8</accession>